<dbReference type="PANTHER" id="PTHR33573">
    <property type="entry name" value="CASP-LIKE PROTEIN 4A4"/>
    <property type="match status" value="1"/>
</dbReference>
<evidence type="ECO:0000313" key="10">
    <source>
        <dbReference type="Proteomes" id="UP000515211"/>
    </source>
</evidence>
<accession>A0A9C6WI98</accession>
<dbReference type="RefSeq" id="XP_052116717.1">
    <property type="nucleotide sequence ID" value="XM_052260757.1"/>
</dbReference>
<keyword evidence="6 8" id="KW-1133">Transmembrane helix</keyword>
<protein>
    <recommendedName>
        <fullName evidence="8">CASP-like protein</fullName>
    </recommendedName>
</protein>
<proteinExistence type="inferred from homology"/>
<feature type="transmembrane region" description="Helical" evidence="8">
    <location>
        <begin position="127"/>
        <end position="147"/>
    </location>
</feature>
<evidence type="ECO:0000256" key="7">
    <source>
        <dbReference type="ARBA" id="ARBA00023136"/>
    </source>
</evidence>
<evidence type="ECO:0000313" key="11">
    <source>
        <dbReference type="RefSeq" id="XP_052116717.1"/>
    </source>
</evidence>
<evidence type="ECO:0000256" key="3">
    <source>
        <dbReference type="ARBA" id="ARBA00011489"/>
    </source>
</evidence>
<organism evidence="10 11">
    <name type="scientific">Arachis duranensis</name>
    <name type="common">Wild peanut</name>
    <dbReference type="NCBI Taxonomy" id="130453"/>
    <lineage>
        <taxon>Eukaryota</taxon>
        <taxon>Viridiplantae</taxon>
        <taxon>Streptophyta</taxon>
        <taxon>Embryophyta</taxon>
        <taxon>Tracheophyta</taxon>
        <taxon>Spermatophyta</taxon>
        <taxon>Magnoliopsida</taxon>
        <taxon>eudicotyledons</taxon>
        <taxon>Gunneridae</taxon>
        <taxon>Pentapetalae</taxon>
        <taxon>rosids</taxon>
        <taxon>fabids</taxon>
        <taxon>Fabales</taxon>
        <taxon>Fabaceae</taxon>
        <taxon>Papilionoideae</taxon>
        <taxon>50 kb inversion clade</taxon>
        <taxon>dalbergioids sensu lato</taxon>
        <taxon>Dalbergieae</taxon>
        <taxon>Pterocarpus clade</taxon>
        <taxon>Arachis</taxon>
    </lineage>
</organism>
<dbReference type="GeneID" id="107486950"/>
<evidence type="ECO:0000256" key="8">
    <source>
        <dbReference type="RuleBase" id="RU361233"/>
    </source>
</evidence>
<dbReference type="InterPro" id="IPR006459">
    <property type="entry name" value="CASP/CASPL"/>
</dbReference>
<dbReference type="GO" id="GO:0005886">
    <property type="term" value="C:plasma membrane"/>
    <property type="evidence" value="ECO:0007669"/>
    <property type="project" value="UniProtKB-SubCell"/>
</dbReference>
<dbReference type="Pfam" id="PF04535">
    <property type="entry name" value="CASP_dom"/>
    <property type="match status" value="1"/>
</dbReference>
<evidence type="ECO:0000256" key="2">
    <source>
        <dbReference type="ARBA" id="ARBA00007651"/>
    </source>
</evidence>
<sequence>MERADWTSIHLSASKRVRIFQLDNFACILSRLVESVPPAFFVNEQHFEVLSEVAGQRDAKDLMGTNPPAKVNKWKVNDKWNESFLRSYRKEQPLIVEGKENCSNLINFRMDSNSAPSSSTVSRSVILVLRVLTFVFLLIALILISVTKGTEDTTNGSVEAKFSDIHAYRYMISTIVIGFVYNLMQMVLSIFNVVSGKRVCGDFGYVFDFFGDKIISYFLISGSAAGYGASEDLHRFFKAEDLPFNSFFAKANASASLLLVGFLCNAIASIFTSFALPKKA</sequence>
<evidence type="ECO:0000259" key="9">
    <source>
        <dbReference type="Pfam" id="PF04535"/>
    </source>
</evidence>
<evidence type="ECO:0000256" key="1">
    <source>
        <dbReference type="ARBA" id="ARBA00004651"/>
    </source>
</evidence>
<gene>
    <name evidence="11" type="primary">LOC107486950</name>
</gene>
<evidence type="ECO:0000256" key="6">
    <source>
        <dbReference type="ARBA" id="ARBA00022989"/>
    </source>
</evidence>
<feature type="domain" description="Casparian strip membrane protein" evidence="9">
    <location>
        <begin position="122"/>
        <end position="264"/>
    </location>
</feature>
<comment type="similarity">
    <text evidence="2 8">Belongs to the Casparian strip membrane proteins (CASP) family.</text>
</comment>
<dbReference type="Proteomes" id="UP000515211">
    <property type="component" value="Chromosome 4"/>
</dbReference>
<name>A0A9C6WI98_ARADU</name>
<comment type="subunit">
    <text evidence="3 8">Homodimer and heterodimers.</text>
</comment>
<dbReference type="InterPro" id="IPR006702">
    <property type="entry name" value="CASP_dom"/>
</dbReference>
<keyword evidence="10" id="KW-1185">Reference proteome</keyword>
<evidence type="ECO:0000256" key="4">
    <source>
        <dbReference type="ARBA" id="ARBA00022475"/>
    </source>
</evidence>
<keyword evidence="5 8" id="KW-0812">Transmembrane</keyword>
<comment type="subcellular location">
    <subcellularLocation>
        <location evidence="1 8">Cell membrane</location>
        <topology evidence="1 8">Multi-pass membrane protein</topology>
    </subcellularLocation>
</comment>
<dbReference type="AlphaFoldDB" id="A0A9C6WI98"/>
<keyword evidence="4 8" id="KW-1003">Cell membrane</keyword>
<keyword evidence="7 8" id="KW-0472">Membrane</keyword>
<evidence type="ECO:0000256" key="5">
    <source>
        <dbReference type="ARBA" id="ARBA00022692"/>
    </source>
</evidence>
<reference evidence="11" key="2">
    <citation type="submission" date="2025-08" db="UniProtKB">
        <authorList>
            <consortium name="RefSeq"/>
        </authorList>
    </citation>
    <scope>IDENTIFICATION</scope>
    <source>
        <tissue evidence="11">Whole plant</tissue>
    </source>
</reference>
<dbReference type="KEGG" id="adu:107486950"/>
<feature type="transmembrane region" description="Helical" evidence="8">
    <location>
        <begin position="247"/>
        <end position="276"/>
    </location>
</feature>
<reference evidence="10" key="1">
    <citation type="journal article" date="2016" name="Nat. Genet.">
        <title>The genome sequences of Arachis duranensis and Arachis ipaensis, the diploid ancestors of cultivated peanut.</title>
        <authorList>
            <person name="Bertioli D.J."/>
            <person name="Cannon S.B."/>
            <person name="Froenicke L."/>
            <person name="Huang G."/>
            <person name="Farmer A.D."/>
            <person name="Cannon E.K."/>
            <person name="Liu X."/>
            <person name="Gao D."/>
            <person name="Clevenger J."/>
            <person name="Dash S."/>
            <person name="Ren L."/>
            <person name="Moretzsohn M.C."/>
            <person name="Shirasawa K."/>
            <person name="Huang W."/>
            <person name="Vidigal B."/>
            <person name="Abernathy B."/>
            <person name="Chu Y."/>
            <person name="Niederhuth C.E."/>
            <person name="Umale P."/>
            <person name="Araujo A.C."/>
            <person name="Kozik A."/>
            <person name="Kim K.D."/>
            <person name="Burow M.D."/>
            <person name="Varshney R.K."/>
            <person name="Wang X."/>
            <person name="Zhang X."/>
            <person name="Barkley N."/>
            <person name="Guimaraes P.M."/>
            <person name="Isobe S."/>
            <person name="Guo B."/>
            <person name="Liao B."/>
            <person name="Stalker H.T."/>
            <person name="Schmitz R.J."/>
            <person name="Scheffler B.E."/>
            <person name="Leal-Bertioli S.C."/>
            <person name="Xun X."/>
            <person name="Jackson S.A."/>
            <person name="Michelmore R."/>
            <person name="Ozias-Akins P."/>
        </authorList>
    </citation>
    <scope>NUCLEOTIDE SEQUENCE [LARGE SCALE GENOMIC DNA]</scope>
    <source>
        <strain evidence="10">cv. V14167</strain>
    </source>
</reference>
<feature type="transmembrane region" description="Helical" evidence="8">
    <location>
        <begin position="167"/>
        <end position="191"/>
    </location>
</feature>
<dbReference type="PANTHER" id="PTHR33573:SF40">
    <property type="entry name" value="CASP-LIKE PROTEIN 4D2"/>
    <property type="match status" value="1"/>
</dbReference>
<dbReference type="NCBIfam" id="TIGR01569">
    <property type="entry name" value="A_tha_TIGR01569"/>
    <property type="match status" value="1"/>
</dbReference>
<feature type="transmembrane region" description="Helical" evidence="8">
    <location>
        <begin position="203"/>
        <end position="227"/>
    </location>
</feature>